<gene>
    <name evidence="2" type="ORF">A4U43_C02F810</name>
</gene>
<keyword evidence="3" id="KW-1185">Reference proteome</keyword>
<feature type="transmembrane region" description="Helical" evidence="1">
    <location>
        <begin position="6"/>
        <end position="27"/>
    </location>
</feature>
<sequence length="175" mass="19458">METAVVVSICELVAMEVSIGVMVAVVVRRRWLSILGRWWWILRRPRRPKHAGADIPLFSPFPLSYSVAARSSIVDSVRACGVIAGAKIDKEELRRRITIPEYLRRAMKEAVMEQTTSATASKAGVVEELGQESPEAPIVVFVNSKSGGRHGKALLERLQELMGEEQVLNFVVTLF</sequence>
<evidence type="ECO:0008006" key="4">
    <source>
        <dbReference type="Google" id="ProtNLM"/>
    </source>
</evidence>
<organism evidence="2 3">
    <name type="scientific">Asparagus officinalis</name>
    <name type="common">Garden asparagus</name>
    <dbReference type="NCBI Taxonomy" id="4686"/>
    <lineage>
        <taxon>Eukaryota</taxon>
        <taxon>Viridiplantae</taxon>
        <taxon>Streptophyta</taxon>
        <taxon>Embryophyta</taxon>
        <taxon>Tracheophyta</taxon>
        <taxon>Spermatophyta</taxon>
        <taxon>Magnoliopsida</taxon>
        <taxon>Liliopsida</taxon>
        <taxon>Asparagales</taxon>
        <taxon>Asparagaceae</taxon>
        <taxon>Asparagoideae</taxon>
        <taxon>Asparagus</taxon>
    </lineage>
</organism>
<dbReference type="Gramene" id="ONK76880">
    <property type="protein sequence ID" value="ONK76880"/>
    <property type="gene ID" value="A4U43_C02F810"/>
</dbReference>
<evidence type="ECO:0000256" key="1">
    <source>
        <dbReference type="SAM" id="Phobius"/>
    </source>
</evidence>
<evidence type="ECO:0000313" key="3">
    <source>
        <dbReference type="Proteomes" id="UP000243459"/>
    </source>
</evidence>
<protein>
    <recommendedName>
        <fullName evidence="4">DAGKc domain-containing protein</fullName>
    </recommendedName>
</protein>
<keyword evidence="1" id="KW-0472">Membrane</keyword>
<dbReference type="Proteomes" id="UP000243459">
    <property type="component" value="Chromosome 2"/>
</dbReference>
<evidence type="ECO:0000313" key="2">
    <source>
        <dbReference type="EMBL" id="ONK76880.1"/>
    </source>
</evidence>
<dbReference type="EMBL" id="CM007382">
    <property type="protein sequence ID" value="ONK76880.1"/>
    <property type="molecule type" value="Genomic_DNA"/>
</dbReference>
<reference evidence="3" key="1">
    <citation type="journal article" date="2017" name="Nat. Commun.">
        <title>The asparagus genome sheds light on the origin and evolution of a young Y chromosome.</title>
        <authorList>
            <person name="Harkess A."/>
            <person name="Zhou J."/>
            <person name="Xu C."/>
            <person name="Bowers J.E."/>
            <person name="Van der Hulst R."/>
            <person name="Ayyampalayam S."/>
            <person name="Mercati F."/>
            <person name="Riccardi P."/>
            <person name="McKain M.R."/>
            <person name="Kakrana A."/>
            <person name="Tang H."/>
            <person name="Ray J."/>
            <person name="Groenendijk J."/>
            <person name="Arikit S."/>
            <person name="Mathioni S.M."/>
            <person name="Nakano M."/>
            <person name="Shan H."/>
            <person name="Telgmann-Rauber A."/>
            <person name="Kanno A."/>
            <person name="Yue Z."/>
            <person name="Chen H."/>
            <person name="Li W."/>
            <person name="Chen Y."/>
            <person name="Xu X."/>
            <person name="Zhang Y."/>
            <person name="Luo S."/>
            <person name="Chen H."/>
            <person name="Gao J."/>
            <person name="Mao Z."/>
            <person name="Pires J.C."/>
            <person name="Luo M."/>
            <person name="Kudrna D."/>
            <person name="Wing R.A."/>
            <person name="Meyers B.C."/>
            <person name="Yi K."/>
            <person name="Kong H."/>
            <person name="Lavrijsen P."/>
            <person name="Sunseri F."/>
            <person name="Falavigna A."/>
            <person name="Ye Y."/>
            <person name="Leebens-Mack J.H."/>
            <person name="Chen G."/>
        </authorList>
    </citation>
    <scope>NUCLEOTIDE SEQUENCE [LARGE SCALE GENOMIC DNA]</scope>
    <source>
        <strain evidence="3">cv. DH0086</strain>
    </source>
</reference>
<proteinExistence type="predicted"/>
<keyword evidence="1" id="KW-1133">Transmembrane helix</keyword>
<keyword evidence="1" id="KW-0812">Transmembrane</keyword>
<accession>A0A5P1FJX2</accession>
<name>A0A5P1FJX2_ASPOF</name>
<dbReference type="AlphaFoldDB" id="A0A5P1FJX2"/>